<proteinExistence type="predicted"/>
<dbReference type="RefSeq" id="WP_013329848.1">
    <property type="nucleotide sequence ID" value="NC_014507.1"/>
</dbReference>
<keyword evidence="4 6" id="KW-1133">Transmembrane helix</keyword>
<dbReference type="STRING" id="679926.Mpet_1920"/>
<name>E1RJ01_METP4</name>
<evidence type="ECO:0000256" key="4">
    <source>
        <dbReference type="ARBA" id="ARBA00022989"/>
    </source>
</evidence>
<dbReference type="InterPro" id="IPR007168">
    <property type="entry name" value="Phageshock_PspC_N"/>
</dbReference>
<dbReference type="Proteomes" id="UP000006565">
    <property type="component" value="Chromosome"/>
</dbReference>
<evidence type="ECO:0000313" key="9">
    <source>
        <dbReference type="Proteomes" id="UP000006565"/>
    </source>
</evidence>
<dbReference type="PANTHER" id="PTHR33885">
    <property type="entry name" value="PHAGE SHOCK PROTEIN C"/>
    <property type="match status" value="1"/>
</dbReference>
<dbReference type="HOGENOM" id="CLU_143433_4_0_2"/>
<dbReference type="GO" id="GO:0005886">
    <property type="term" value="C:plasma membrane"/>
    <property type="evidence" value="ECO:0007669"/>
    <property type="project" value="UniProtKB-SubCell"/>
</dbReference>
<protein>
    <submittedName>
        <fullName evidence="8">Phage shock protein C, PspC</fullName>
    </submittedName>
</protein>
<dbReference type="Pfam" id="PF04024">
    <property type="entry name" value="PspC"/>
    <property type="match status" value="1"/>
</dbReference>
<dbReference type="OrthoDB" id="103681at2157"/>
<evidence type="ECO:0000259" key="7">
    <source>
        <dbReference type="Pfam" id="PF04024"/>
    </source>
</evidence>
<keyword evidence="9" id="KW-1185">Reference proteome</keyword>
<sequence>MEKLYRSEKNKILGGVCGGLGPYLDIDPNIIRILWILFCFFYGAGILAYIIAWLILPTESEKDVIDAEYTIKE</sequence>
<evidence type="ECO:0000313" key="8">
    <source>
        <dbReference type="EMBL" id="ADN36671.1"/>
    </source>
</evidence>
<dbReference type="PANTHER" id="PTHR33885:SF3">
    <property type="entry name" value="PHAGE SHOCK PROTEIN C"/>
    <property type="match status" value="1"/>
</dbReference>
<feature type="transmembrane region" description="Helical" evidence="6">
    <location>
        <begin position="33"/>
        <end position="56"/>
    </location>
</feature>
<dbReference type="KEGG" id="mpi:Mpet_1920"/>
<keyword evidence="5 6" id="KW-0472">Membrane</keyword>
<evidence type="ECO:0000256" key="2">
    <source>
        <dbReference type="ARBA" id="ARBA00022475"/>
    </source>
</evidence>
<dbReference type="InterPro" id="IPR052027">
    <property type="entry name" value="PspC"/>
</dbReference>
<evidence type="ECO:0000256" key="6">
    <source>
        <dbReference type="SAM" id="Phobius"/>
    </source>
</evidence>
<feature type="domain" description="Phage shock protein PspC N-terminal" evidence="7">
    <location>
        <begin position="3"/>
        <end position="59"/>
    </location>
</feature>
<gene>
    <name evidence="8" type="ordered locus">Mpet_1920</name>
</gene>
<comment type="subcellular location">
    <subcellularLocation>
        <location evidence="1">Cell membrane</location>
        <topology evidence="1">Single-pass membrane protein</topology>
    </subcellularLocation>
</comment>
<dbReference type="GeneID" id="9744397"/>
<evidence type="ECO:0000256" key="1">
    <source>
        <dbReference type="ARBA" id="ARBA00004162"/>
    </source>
</evidence>
<organism evidence="8 9">
    <name type="scientific">Methanolacinia petrolearia (strain DSM 11571 / OCM 486 / SEBR 4847)</name>
    <name type="common">Methanoplanus petrolearius</name>
    <dbReference type="NCBI Taxonomy" id="679926"/>
    <lineage>
        <taxon>Archaea</taxon>
        <taxon>Methanobacteriati</taxon>
        <taxon>Methanobacteriota</taxon>
        <taxon>Stenosarchaea group</taxon>
        <taxon>Methanomicrobia</taxon>
        <taxon>Methanomicrobiales</taxon>
        <taxon>Methanomicrobiaceae</taxon>
        <taxon>Methanolacinia</taxon>
    </lineage>
</organism>
<dbReference type="EMBL" id="CP002117">
    <property type="protein sequence ID" value="ADN36671.1"/>
    <property type="molecule type" value="Genomic_DNA"/>
</dbReference>
<dbReference type="AlphaFoldDB" id="E1RJ01"/>
<keyword evidence="3 6" id="KW-0812">Transmembrane</keyword>
<accession>E1RJ01</accession>
<dbReference type="eggNOG" id="arCOG03455">
    <property type="taxonomic scope" value="Archaea"/>
</dbReference>
<keyword evidence="2" id="KW-1003">Cell membrane</keyword>
<reference evidence="8 9" key="1">
    <citation type="journal article" date="2010" name="Stand. Genomic Sci.">
        <title>Complete genome sequence of Methanoplanus petrolearius type strain (SEBR 4847).</title>
        <authorList>
            <person name="Brambilla E."/>
            <person name="Djao O.D."/>
            <person name="Daligault H."/>
            <person name="Lapidus A."/>
            <person name="Lucas S."/>
            <person name="Hammon N."/>
            <person name="Nolan M."/>
            <person name="Tice H."/>
            <person name="Cheng J.F."/>
            <person name="Han C."/>
            <person name="Tapia R."/>
            <person name="Goodwin L."/>
            <person name="Pitluck S."/>
            <person name="Liolios K."/>
            <person name="Ivanova N."/>
            <person name="Mavromatis K."/>
            <person name="Mikhailova N."/>
            <person name="Pati A."/>
            <person name="Chen A."/>
            <person name="Palaniappan K."/>
            <person name="Land M."/>
            <person name="Hauser L."/>
            <person name="Chang Y.J."/>
            <person name="Jeffries C.D."/>
            <person name="Rohde M."/>
            <person name="Spring S."/>
            <person name="Sikorski J."/>
            <person name="Goker M."/>
            <person name="Woyke T."/>
            <person name="Bristow J."/>
            <person name="Eisen J.A."/>
            <person name="Markowitz V."/>
            <person name="Hugenholtz P."/>
            <person name="Kyrpides N.C."/>
            <person name="Klenk H.P."/>
        </authorList>
    </citation>
    <scope>NUCLEOTIDE SEQUENCE [LARGE SCALE GENOMIC DNA]</scope>
    <source>
        <strain evidence="9">DSM 11571 / OCM 486 / SEBR 4847</strain>
    </source>
</reference>
<evidence type="ECO:0000256" key="5">
    <source>
        <dbReference type="ARBA" id="ARBA00023136"/>
    </source>
</evidence>
<evidence type="ECO:0000256" key="3">
    <source>
        <dbReference type="ARBA" id="ARBA00022692"/>
    </source>
</evidence>